<comment type="caution">
    <text evidence="3">The sequence shown here is derived from an EMBL/GenBank/DDBJ whole genome shotgun (WGS) entry which is preliminary data.</text>
</comment>
<keyword evidence="2" id="KW-0812">Transmembrane</keyword>
<evidence type="ECO:0000256" key="2">
    <source>
        <dbReference type="SAM" id="Phobius"/>
    </source>
</evidence>
<evidence type="ECO:0000313" key="3">
    <source>
        <dbReference type="EMBL" id="GEM11706.1"/>
    </source>
</evidence>
<proteinExistence type="predicted"/>
<gene>
    <name evidence="3" type="ORF">Rt10032_c16g5723</name>
</gene>
<reference evidence="3 4" key="1">
    <citation type="submission" date="2019-07" db="EMBL/GenBank/DDBJ databases">
        <title>Rhodotorula toruloides NBRC10032 genome sequencing.</title>
        <authorList>
            <person name="Shida Y."/>
            <person name="Takaku H."/>
            <person name="Ogasawara W."/>
            <person name="Mori K."/>
        </authorList>
    </citation>
    <scope>NUCLEOTIDE SEQUENCE [LARGE SCALE GENOMIC DNA]</scope>
    <source>
        <strain evidence="3 4">NBRC10032</strain>
    </source>
</reference>
<keyword evidence="2" id="KW-1133">Transmembrane helix</keyword>
<dbReference type="OrthoDB" id="2523760at2759"/>
<name>A0A511KPB8_RHOTO</name>
<dbReference type="EMBL" id="BJWK01000016">
    <property type="protein sequence ID" value="GEM11706.1"/>
    <property type="molecule type" value="Genomic_DNA"/>
</dbReference>
<dbReference type="Proteomes" id="UP000321518">
    <property type="component" value="Unassembled WGS sequence"/>
</dbReference>
<feature type="transmembrane region" description="Helical" evidence="2">
    <location>
        <begin position="402"/>
        <end position="425"/>
    </location>
</feature>
<feature type="transmembrane region" description="Helical" evidence="2">
    <location>
        <begin position="465"/>
        <end position="485"/>
    </location>
</feature>
<feature type="region of interest" description="Disordered" evidence="1">
    <location>
        <begin position="690"/>
        <end position="728"/>
    </location>
</feature>
<feature type="transmembrane region" description="Helical" evidence="2">
    <location>
        <begin position="302"/>
        <end position="320"/>
    </location>
</feature>
<sequence length="764" mass="84572">MAPVVQPEASAVASLAASLATEIPTPAHLAARVSSLLPRYIDISSAKPAVVKAILEDTRTYQILAIWSPDVTAVVFCYTFAAVLRGSTELLLRGEAIERVWANVQGKKGMDGIEVADAKARLSVPAKSAVSHLFNLVLSTLVLALQLYAWRLFVVPQTPVRIDDVEVLMVALKLLLVGYAADLIFSSFSLDIFLHHLFTFALLVVGQIAAFKTSELKFCRLAQWLILQATLEQAEYLALGCYHLSKYFALQDRPDKAKTFLTTAYRSMVVSSYICWVQKFLPCGFAIYWLRRLWSEVDHLPWGKAWCGLATAVLTLLLILQIRFCDDQASLAAHFRHKLYGGLPPPRQGPVMRFLLRPLRRSAPRKTASSLPMHTEADVDMPNITSASPEVIKGIIRDTSTFGVLTMWAPDIWAIVLCYAFAALLKGSLEIMLRGEAVERAWAAVRGKEGKGGIQVADARARLAVPAKAAFTLVLQVCAWRLFIVPETPVRLMDVKLLMAALKLLLVGYAADLLFSDLCIEVFLHHLFTFALLVVGQIAAFKTSEIKFSRLAQWLILQATLEQTEYIALGCYHLSKFFALQDRPEASKGFLRTAYRSMLVSSYICWVQKFMPVAFAIYWLEKLWEEVDNLPWGKAWCGLATTVISLLLVLQVRFCDDQASLAAHFRYKLHGGTPPSRTGPVMRFLLKPLSKSRKKPSCTEEAEKRAPDSPAIADPFADPSMSELRPAITNASSSASSLQLLDPALSPTLAQLGAIEASHEKTDA</sequence>
<keyword evidence="2" id="KW-0472">Membrane</keyword>
<feature type="transmembrane region" description="Helical" evidence="2">
    <location>
        <begin position="133"/>
        <end position="153"/>
    </location>
</feature>
<dbReference type="AlphaFoldDB" id="A0A511KPB8"/>
<accession>A0A511KPB8</accession>
<feature type="transmembrane region" description="Helical" evidence="2">
    <location>
        <begin position="497"/>
        <end position="516"/>
    </location>
</feature>
<evidence type="ECO:0000313" key="4">
    <source>
        <dbReference type="Proteomes" id="UP000321518"/>
    </source>
</evidence>
<feature type="transmembrane region" description="Helical" evidence="2">
    <location>
        <begin position="598"/>
        <end position="620"/>
    </location>
</feature>
<feature type="transmembrane region" description="Helical" evidence="2">
    <location>
        <begin position="522"/>
        <end position="541"/>
    </location>
</feature>
<feature type="compositionally biased region" description="Basic and acidic residues" evidence="1">
    <location>
        <begin position="697"/>
        <end position="707"/>
    </location>
</feature>
<feature type="transmembrane region" description="Helical" evidence="2">
    <location>
        <begin position="268"/>
        <end position="290"/>
    </location>
</feature>
<evidence type="ECO:0000256" key="1">
    <source>
        <dbReference type="SAM" id="MobiDB-lite"/>
    </source>
</evidence>
<protein>
    <submittedName>
        <fullName evidence="3">Proteophosphoglycan ppg4</fullName>
    </submittedName>
</protein>
<feature type="transmembrane region" description="Helical" evidence="2">
    <location>
        <begin position="192"/>
        <end position="211"/>
    </location>
</feature>
<organism evidence="3 4">
    <name type="scientific">Rhodotorula toruloides</name>
    <name type="common">Yeast</name>
    <name type="synonym">Rhodosporidium toruloides</name>
    <dbReference type="NCBI Taxonomy" id="5286"/>
    <lineage>
        <taxon>Eukaryota</taxon>
        <taxon>Fungi</taxon>
        <taxon>Dikarya</taxon>
        <taxon>Basidiomycota</taxon>
        <taxon>Pucciniomycotina</taxon>
        <taxon>Microbotryomycetes</taxon>
        <taxon>Sporidiobolales</taxon>
        <taxon>Sporidiobolaceae</taxon>
        <taxon>Rhodotorula</taxon>
    </lineage>
</organism>
<feature type="transmembrane region" description="Helical" evidence="2">
    <location>
        <begin position="632"/>
        <end position="650"/>
    </location>
</feature>